<evidence type="ECO:0000259" key="1">
    <source>
        <dbReference type="PROSITE" id="PS50943"/>
    </source>
</evidence>
<dbReference type="SMART" id="SM00530">
    <property type="entry name" value="HTH_XRE"/>
    <property type="match status" value="1"/>
</dbReference>
<dbReference type="Proteomes" id="UP000192333">
    <property type="component" value="Chromosome I"/>
</dbReference>
<name>A0A1W2GZE2_9BACT</name>
<dbReference type="Gene3D" id="1.10.260.40">
    <property type="entry name" value="lambda repressor-like DNA-binding domains"/>
    <property type="match status" value="1"/>
</dbReference>
<dbReference type="InterPro" id="IPR010982">
    <property type="entry name" value="Lambda_DNA-bd_dom_sf"/>
</dbReference>
<gene>
    <name evidence="2" type="ORF">SAMN00777080_0612</name>
</gene>
<dbReference type="Pfam" id="PF01381">
    <property type="entry name" value="HTH_3"/>
    <property type="match status" value="1"/>
</dbReference>
<evidence type="ECO:0000313" key="2">
    <source>
        <dbReference type="EMBL" id="SMD42075.1"/>
    </source>
</evidence>
<proteinExistence type="predicted"/>
<keyword evidence="3" id="KW-1185">Reference proteome</keyword>
<dbReference type="SUPFAM" id="SSF47413">
    <property type="entry name" value="lambda repressor-like DNA-binding domains"/>
    <property type="match status" value="1"/>
</dbReference>
<protein>
    <submittedName>
        <fullName evidence="2">Helix-turn-helix</fullName>
    </submittedName>
</protein>
<dbReference type="RefSeq" id="WP_084118920.1">
    <property type="nucleotide sequence ID" value="NZ_LT838813.1"/>
</dbReference>
<sequence length="130" mass="14862">MRSKLIQEILDKTPQDIRIFTRMYADIVLRVHDLIKEKGITQRTLADMMDKKPSEVSKWLGGEHNFTLRSLAKLQAELGEPIIYVPKKKTFVGNKGGNISLTVYKNDVKVENKEFVHATPQINPEKTQVA</sequence>
<evidence type="ECO:0000313" key="3">
    <source>
        <dbReference type="Proteomes" id="UP000192333"/>
    </source>
</evidence>
<feature type="domain" description="HTH cro/C1-type" evidence="1">
    <location>
        <begin position="31"/>
        <end position="85"/>
    </location>
</feature>
<dbReference type="AlphaFoldDB" id="A0A1W2GZE2"/>
<dbReference type="CDD" id="cd00093">
    <property type="entry name" value="HTH_XRE"/>
    <property type="match status" value="1"/>
</dbReference>
<accession>A0A1W2GZE2</accession>
<dbReference type="PROSITE" id="PS50943">
    <property type="entry name" value="HTH_CROC1"/>
    <property type="match status" value="1"/>
</dbReference>
<organism evidence="2 3">
    <name type="scientific">Aquiflexum balticum DSM 16537</name>
    <dbReference type="NCBI Taxonomy" id="758820"/>
    <lineage>
        <taxon>Bacteria</taxon>
        <taxon>Pseudomonadati</taxon>
        <taxon>Bacteroidota</taxon>
        <taxon>Cytophagia</taxon>
        <taxon>Cytophagales</taxon>
        <taxon>Cyclobacteriaceae</taxon>
        <taxon>Aquiflexum</taxon>
    </lineage>
</organism>
<dbReference type="STRING" id="758820.SAMN00777080_0612"/>
<dbReference type="InterPro" id="IPR001387">
    <property type="entry name" value="Cro/C1-type_HTH"/>
</dbReference>
<dbReference type="EMBL" id="LT838813">
    <property type="protein sequence ID" value="SMD42075.1"/>
    <property type="molecule type" value="Genomic_DNA"/>
</dbReference>
<dbReference type="OrthoDB" id="770730at2"/>
<dbReference type="GO" id="GO:0003677">
    <property type="term" value="F:DNA binding"/>
    <property type="evidence" value="ECO:0007669"/>
    <property type="project" value="InterPro"/>
</dbReference>
<reference evidence="3" key="1">
    <citation type="submission" date="2017-04" db="EMBL/GenBank/DDBJ databases">
        <authorList>
            <person name="Varghese N."/>
            <person name="Submissions S."/>
        </authorList>
    </citation>
    <scope>NUCLEOTIDE SEQUENCE [LARGE SCALE GENOMIC DNA]</scope>
    <source>
        <strain evidence="3">DSM 16537</strain>
    </source>
</reference>